<evidence type="ECO:0000256" key="1">
    <source>
        <dbReference type="ARBA" id="ARBA00022737"/>
    </source>
</evidence>
<dbReference type="SUPFAM" id="SSF54928">
    <property type="entry name" value="RNA-binding domain, RBD"/>
    <property type="match status" value="1"/>
</dbReference>
<dbReference type="GO" id="GO:0003729">
    <property type="term" value="F:mRNA binding"/>
    <property type="evidence" value="ECO:0007669"/>
    <property type="project" value="TreeGrafter"/>
</dbReference>
<dbReference type="GO" id="GO:0006417">
    <property type="term" value="P:regulation of translation"/>
    <property type="evidence" value="ECO:0007669"/>
    <property type="project" value="TreeGrafter"/>
</dbReference>
<dbReference type="InterPro" id="IPR035979">
    <property type="entry name" value="RBD_domain_sf"/>
</dbReference>
<proteinExistence type="predicted"/>
<keyword evidence="2" id="KW-0694">RNA-binding</keyword>
<feature type="region of interest" description="Disordered" evidence="3">
    <location>
        <begin position="96"/>
        <end position="121"/>
    </location>
</feature>
<accession>A0A9P0L3D8</accession>
<feature type="region of interest" description="Disordered" evidence="3">
    <location>
        <begin position="35"/>
        <end position="62"/>
    </location>
</feature>
<dbReference type="InterPro" id="IPR012677">
    <property type="entry name" value="Nucleotide-bd_a/b_plait_sf"/>
</dbReference>
<dbReference type="EMBL" id="CAKOFQ010007076">
    <property type="protein sequence ID" value="CAH1989951.1"/>
    <property type="molecule type" value="Genomic_DNA"/>
</dbReference>
<evidence type="ECO:0000256" key="3">
    <source>
        <dbReference type="SAM" id="MobiDB-lite"/>
    </source>
</evidence>
<gene>
    <name evidence="4" type="ORF">ACAOBT_LOCUS19385</name>
</gene>
<protein>
    <recommendedName>
        <fullName evidence="6">RRM domain-containing protein</fullName>
    </recommendedName>
</protein>
<dbReference type="OrthoDB" id="1875751at2759"/>
<dbReference type="Gene3D" id="3.30.70.330">
    <property type="match status" value="1"/>
</dbReference>
<evidence type="ECO:0000313" key="5">
    <source>
        <dbReference type="Proteomes" id="UP001152888"/>
    </source>
</evidence>
<dbReference type="Proteomes" id="UP001152888">
    <property type="component" value="Unassembled WGS sequence"/>
</dbReference>
<comment type="caution">
    <text evidence="4">The sequence shown here is derived from an EMBL/GenBank/DDBJ whole genome shotgun (WGS) entry which is preliminary data.</text>
</comment>
<feature type="compositionally biased region" description="Gly residues" evidence="3">
    <location>
        <begin position="96"/>
        <end position="111"/>
    </location>
</feature>
<keyword evidence="1" id="KW-0677">Repeat</keyword>
<evidence type="ECO:0000313" key="4">
    <source>
        <dbReference type="EMBL" id="CAH1989951.1"/>
    </source>
</evidence>
<name>A0A9P0L3D8_ACAOB</name>
<organism evidence="4 5">
    <name type="scientific">Acanthoscelides obtectus</name>
    <name type="common">Bean weevil</name>
    <name type="synonym">Bruchus obtectus</name>
    <dbReference type="NCBI Taxonomy" id="200917"/>
    <lineage>
        <taxon>Eukaryota</taxon>
        <taxon>Metazoa</taxon>
        <taxon>Ecdysozoa</taxon>
        <taxon>Arthropoda</taxon>
        <taxon>Hexapoda</taxon>
        <taxon>Insecta</taxon>
        <taxon>Pterygota</taxon>
        <taxon>Neoptera</taxon>
        <taxon>Endopterygota</taxon>
        <taxon>Coleoptera</taxon>
        <taxon>Polyphaga</taxon>
        <taxon>Cucujiformia</taxon>
        <taxon>Chrysomeloidea</taxon>
        <taxon>Chrysomelidae</taxon>
        <taxon>Bruchinae</taxon>
        <taxon>Bruchini</taxon>
        <taxon>Acanthoscelides</taxon>
    </lineage>
</organism>
<keyword evidence="5" id="KW-1185">Reference proteome</keyword>
<evidence type="ECO:0008006" key="6">
    <source>
        <dbReference type="Google" id="ProtNLM"/>
    </source>
</evidence>
<dbReference type="PANTHER" id="PTHR48032">
    <property type="entry name" value="RNA-BINDING PROTEIN MUSASHI HOMOLOG RBP6"/>
    <property type="match status" value="1"/>
</dbReference>
<reference evidence="4" key="1">
    <citation type="submission" date="2022-03" db="EMBL/GenBank/DDBJ databases">
        <authorList>
            <person name="Sayadi A."/>
        </authorList>
    </citation>
    <scope>NUCLEOTIDE SEQUENCE</scope>
</reference>
<dbReference type="PANTHER" id="PTHR48032:SF6">
    <property type="entry name" value="RNA-BINDING (RRM_RBD_RNP MOTIFS) FAMILY PROTEIN"/>
    <property type="match status" value="1"/>
</dbReference>
<sequence>MPFDKIKNQRKGFGFITFESDQVVNDLLKRPKQTIKGKEVDVKRPKPKPDQMGPMMMGRGGQDWNQTYGGGFDGYSQGYDYSGYGGYGGQDYSNYGGYGSGHRGGIRGVRGGQRQQRRQPY</sequence>
<evidence type="ECO:0000256" key="2">
    <source>
        <dbReference type="ARBA" id="ARBA00022884"/>
    </source>
</evidence>
<dbReference type="AlphaFoldDB" id="A0A9P0L3D8"/>
<feature type="compositionally biased region" description="Basic and acidic residues" evidence="3">
    <location>
        <begin position="36"/>
        <end position="49"/>
    </location>
</feature>